<reference evidence="2 3" key="1">
    <citation type="submission" date="2021-06" db="EMBL/GenBank/DDBJ databases">
        <title>Clostridia strains as spoilage organisms.</title>
        <authorList>
            <person name="Wambui J."/>
            <person name="Stephan R."/>
            <person name="Stevens M.J.A."/>
        </authorList>
    </citation>
    <scope>NUCLEOTIDE SEQUENCE [LARGE SCALE GENOMIC DNA]</scope>
    <source>
        <strain evidence="2 3">DSM 14204</strain>
    </source>
</reference>
<dbReference type="Proteomes" id="UP000776252">
    <property type="component" value="Unassembled WGS sequence"/>
</dbReference>
<accession>A0ABS6BUC3</accession>
<keyword evidence="1" id="KW-1133">Transmembrane helix</keyword>
<comment type="caution">
    <text evidence="2">The sequence shown here is derived from an EMBL/GenBank/DDBJ whole genome shotgun (WGS) entry which is preliminary data.</text>
</comment>
<feature type="transmembrane region" description="Helical" evidence="1">
    <location>
        <begin position="57"/>
        <end position="80"/>
    </location>
</feature>
<proteinExistence type="predicted"/>
<sequence length="112" mass="12185">MYLQTIVIIISIAKILEGINLISNTSKTLVEFSIKTTLNNENIREALSRNFSRTTKLLGITNIILAIIAAILVINANGIAQGNSTIIILLCLLGVVAAIRFIVITISKHIKE</sequence>
<evidence type="ECO:0000256" key="1">
    <source>
        <dbReference type="SAM" id="Phobius"/>
    </source>
</evidence>
<evidence type="ECO:0000313" key="3">
    <source>
        <dbReference type="Proteomes" id="UP000776252"/>
    </source>
</evidence>
<name>A0ABS6BUC3_9CLOT</name>
<keyword evidence="3" id="KW-1185">Reference proteome</keyword>
<evidence type="ECO:0000313" key="2">
    <source>
        <dbReference type="EMBL" id="MBU3160519.1"/>
    </source>
</evidence>
<organism evidence="2 3">
    <name type="scientific">Clostridium frigoris</name>
    <dbReference type="NCBI Taxonomy" id="205327"/>
    <lineage>
        <taxon>Bacteria</taxon>
        <taxon>Bacillati</taxon>
        <taxon>Bacillota</taxon>
        <taxon>Clostridia</taxon>
        <taxon>Eubacteriales</taxon>
        <taxon>Clostridiaceae</taxon>
        <taxon>Clostridium</taxon>
    </lineage>
</organism>
<feature type="transmembrane region" description="Helical" evidence="1">
    <location>
        <begin position="86"/>
        <end position="106"/>
    </location>
</feature>
<gene>
    <name evidence="2" type="ORF">KPL37_12260</name>
</gene>
<dbReference type="RefSeq" id="WP_216149761.1">
    <property type="nucleotide sequence ID" value="NZ_JAHLDV010000028.1"/>
</dbReference>
<protein>
    <submittedName>
        <fullName evidence="2">Uncharacterized protein</fullName>
    </submittedName>
</protein>
<keyword evidence="1" id="KW-0812">Transmembrane</keyword>
<keyword evidence="1" id="KW-0472">Membrane</keyword>
<dbReference type="EMBL" id="JAHLDV010000028">
    <property type="protein sequence ID" value="MBU3160519.1"/>
    <property type="molecule type" value="Genomic_DNA"/>
</dbReference>